<organism evidence="5 6">
    <name type="scientific">Filimonas lacunae</name>
    <dbReference type="NCBI Taxonomy" id="477680"/>
    <lineage>
        <taxon>Bacteria</taxon>
        <taxon>Pseudomonadati</taxon>
        <taxon>Bacteroidota</taxon>
        <taxon>Chitinophagia</taxon>
        <taxon>Chitinophagales</taxon>
        <taxon>Chitinophagaceae</taxon>
        <taxon>Filimonas</taxon>
    </lineage>
</organism>
<dbReference type="PANTHER" id="PTHR40661">
    <property type="match status" value="1"/>
</dbReference>
<dbReference type="CDD" id="cd06529">
    <property type="entry name" value="S24_LexA-like"/>
    <property type="match status" value="1"/>
</dbReference>
<accession>A0A173MAK4</accession>
<evidence type="ECO:0000259" key="4">
    <source>
        <dbReference type="PROSITE" id="PS50943"/>
    </source>
</evidence>
<dbReference type="InterPro" id="IPR001387">
    <property type="entry name" value="Cro/C1-type_HTH"/>
</dbReference>
<evidence type="ECO:0000256" key="1">
    <source>
        <dbReference type="ARBA" id="ARBA00023015"/>
    </source>
</evidence>
<protein>
    <submittedName>
        <fullName evidence="5">Helix-turn-helix</fullName>
    </submittedName>
</protein>
<dbReference type="SUPFAM" id="SSF47413">
    <property type="entry name" value="lambda repressor-like DNA-binding domains"/>
    <property type="match status" value="1"/>
</dbReference>
<feature type="domain" description="HTH cro/C1-type" evidence="4">
    <location>
        <begin position="8"/>
        <end position="62"/>
    </location>
</feature>
<evidence type="ECO:0000313" key="5">
    <source>
        <dbReference type="EMBL" id="SIT34784.1"/>
    </source>
</evidence>
<keyword evidence="3" id="KW-0804">Transcription</keyword>
<dbReference type="STRING" id="477680.SAMN05421788_11915"/>
<dbReference type="EMBL" id="FTOR01000019">
    <property type="protein sequence ID" value="SIT34784.1"/>
    <property type="molecule type" value="Genomic_DNA"/>
</dbReference>
<evidence type="ECO:0000313" key="6">
    <source>
        <dbReference type="Proteomes" id="UP000186917"/>
    </source>
</evidence>
<name>A0A173MAK4_9BACT</name>
<dbReference type="InterPro" id="IPR039418">
    <property type="entry name" value="LexA-like"/>
</dbReference>
<keyword evidence="2" id="KW-0238">DNA-binding</keyword>
<keyword evidence="1" id="KW-0805">Transcription regulation</keyword>
<proteinExistence type="predicted"/>
<dbReference type="Gene3D" id="2.10.109.10">
    <property type="entry name" value="Umud Fragment, subunit A"/>
    <property type="match status" value="1"/>
</dbReference>
<dbReference type="Gene3D" id="1.10.260.40">
    <property type="entry name" value="lambda repressor-like DNA-binding domains"/>
    <property type="match status" value="1"/>
</dbReference>
<dbReference type="PROSITE" id="PS50943">
    <property type="entry name" value="HTH_CROC1"/>
    <property type="match status" value="1"/>
</dbReference>
<dbReference type="SMART" id="SM00530">
    <property type="entry name" value="HTH_XRE"/>
    <property type="match status" value="1"/>
</dbReference>
<reference evidence="6" key="1">
    <citation type="submission" date="2017-01" db="EMBL/GenBank/DDBJ databases">
        <authorList>
            <person name="Varghese N."/>
            <person name="Submissions S."/>
        </authorList>
    </citation>
    <scope>NUCLEOTIDE SEQUENCE [LARGE SCALE GENOMIC DNA]</scope>
    <source>
        <strain evidence="6">DSM 21054</strain>
    </source>
</reference>
<sequence>MSHAGKNLRYLRKLRGWTQEEFANKLNIKRSLVGAYEEERAEPRLEVLEVICGLFKLSLDELLLEDLTASGSGGKTTSSGGNSYLDKRRQMKMSGEVQQIHFVPVKAAAGYLAGYADPEFVDELNTFTLPMLAPGQYRAFEIIGDSMLPTPSGSVIVGEKVSEIEDVKSSNTYIVISKSEGIVYKRIMRNNKLKNKLTLVSDNPIYEPYNVNTEDVLEVWKAQMVITKANTQQLWDVNQLAGLVNNLQEQVSSLKKKVG</sequence>
<evidence type="ECO:0000256" key="3">
    <source>
        <dbReference type="ARBA" id="ARBA00023163"/>
    </source>
</evidence>
<dbReference type="PANTHER" id="PTHR40661:SF3">
    <property type="entry name" value="FELS-1 PROPHAGE TRANSCRIPTIONAL REGULATOR"/>
    <property type="match status" value="1"/>
</dbReference>
<dbReference type="Proteomes" id="UP000186917">
    <property type="component" value="Unassembled WGS sequence"/>
</dbReference>
<dbReference type="KEGG" id="fln:FLA_0558"/>
<dbReference type="AlphaFoldDB" id="A0A173MAK4"/>
<dbReference type="Pfam" id="PF00717">
    <property type="entry name" value="Peptidase_S24"/>
    <property type="match status" value="1"/>
</dbReference>
<dbReference type="GO" id="GO:0003677">
    <property type="term" value="F:DNA binding"/>
    <property type="evidence" value="ECO:0007669"/>
    <property type="project" value="UniProtKB-KW"/>
</dbReference>
<dbReference type="InterPro" id="IPR010982">
    <property type="entry name" value="Lambda_DNA-bd_dom_sf"/>
</dbReference>
<dbReference type="CDD" id="cd00093">
    <property type="entry name" value="HTH_XRE"/>
    <property type="match status" value="1"/>
</dbReference>
<dbReference type="RefSeq" id="WP_076383009.1">
    <property type="nucleotide sequence ID" value="NZ_AP017422.1"/>
</dbReference>
<keyword evidence="6" id="KW-1185">Reference proteome</keyword>
<dbReference type="InterPro" id="IPR015927">
    <property type="entry name" value="Peptidase_S24_S26A/B/C"/>
</dbReference>
<evidence type="ECO:0000256" key="2">
    <source>
        <dbReference type="ARBA" id="ARBA00023125"/>
    </source>
</evidence>
<dbReference type="SUPFAM" id="SSF51306">
    <property type="entry name" value="LexA/Signal peptidase"/>
    <property type="match status" value="1"/>
</dbReference>
<dbReference type="Pfam" id="PF01381">
    <property type="entry name" value="HTH_3"/>
    <property type="match status" value="1"/>
</dbReference>
<gene>
    <name evidence="5" type="ORF">SAMN05421788_11915</name>
</gene>
<dbReference type="OrthoDB" id="3831186at2"/>
<dbReference type="InterPro" id="IPR036286">
    <property type="entry name" value="LexA/Signal_pep-like_sf"/>
</dbReference>